<evidence type="ECO:0000313" key="2">
    <source>
        <dbReference type="EMBL" id="OWR47223.1"/>
    </source>
</evidence>
<organism evidence="2 3">
    <name type="scientific">Danaus plexippus plexippus</name>
    <dbReference type="NCBI Taxonomy" id="278856"/>
    <lineage>
        <taxon>Eukaryota</taxon>
        <taxon>Metazoa</taxon>
        <taxon>Ecdysozoa</taxon>
        <taxon>Arthropoda</taxon>
        <taxon>Hexapoda</taxon>
        <taxon>Insecta</taxon>
        <taxon>Pterygota</taxon>
        <taxon>Neoptera</taxon>
        <taxon>Endopterygota</taxon>
        <taxon>Lepidoptera</taxon>
        <taxon>Glossata</taxon>
        <taxon>Ditrysia</taxon>
        <taxon>Papilionoidea</taxon>
        <taxon>Nymphalidae</taxon>
        <taxon>Danainae</taxon>
        <taxon>Danaini</taxon>
        <taxon>Danaina</taxon>
        <taxon>Danaus</taxon>
        <taxon>Danaus</taxon>
    </lineage>
</organism>
<comment type="caution">
    <text evidence="2">The sequence shown here is derived from an EMBL/GenBank/DDBJ whole genome shotgun (WGS) entry which is preliminary data.</text>
</comment>
<protein>
    <submittedName>
        <fullName evidence="2">Uncharacterized protein</fullName>
    </submittedName>
</protein>
<proteinExistence type="predicted"/>
<dbReference type="KEGG" id="dpl:KGM_200968"/>
<dbReference type="EMBL" id="AGBW02011095">
    <property type="protein sequence ID" value="OWR47223.1"/>
    <property type="molecule type" value="Genomic_DNA"/>
</dbReference>
<dbReference type="Proteomes" id="UP000007151">
    <property type="component" value="Unassembled WGS sequence"/>
</dbReference>
<keyword evidence="3" id="KW-1185">Reference proteome</keyword>
<name>A0A212F0G7_DANPL</name>
<accession>A0A212F0G7</accession>
<gene>
    <name evidence="2" type="ORF">KGM_200968</name>
</gene>
<evidence type="ECO:0000313" key="3">
    <source>
        <dbReference type="Proteomes" id="UP000007151"/>
    </source>
</evidence>
<dbReference type="eggNOG" id="ENOG502TD7V">
    <property type="taxonomic scope" value="Eukaryota"/>
</dbReference>
<dbReference type="OrthoDB" id="7476648at2759"/>
<dbReference type="AlphaFoldDB" id="A0A212F0G7"/>
<evidence type="ECO:0000256" key="1">
    <source>
        <dbReference type="SAM" id="MobiDB-lite"/>
    </source>
</evidence>
<reference evidence="2 3" key="1">
    <citation type="journal article" date="2011" name="Cell">
        <title>The monarch butterfly genome yields insights into long-distance migration.</title>
        <authorList>
            <person name="Zhan S."/>
            <person name="Merlin C."/>
            <person name="Boore J.L."/>
            <person name="Reppert S.M."/>
        </authorList>
    </citation>
    <scope>NUCLEOTIDE SEQUENCE [LARGE SCALE GENOMIC DNA]</scope>
    <source>
        <strain evidence="2">F-2</strain>
    </source>
</reference>
<feature type="region of interest" description="Disordered" evidence="1">
    <location>
        <begin position="1"/>
        <end position="21"/>
    </location>
</feature>
<feature type="compositionally biased region" description="Basic residues" evidence="1">
    <location>
        <begin position="1"/>
        <end position="11"/>
    </location>
</feature>
<sequence>MNRNQRKYSRPLKREEVDVTSKGNRLVSPDIEEVLPPRNKRHSFKADRFMKNRCCHISPVQKDVEQLTEIDDHFNDLVKQQYDFDNIIPETIKREIESEFYHATNKVDNSSQYVRQEYSPSYVETFDGSQWQNIDNTYELEQFLEAEKEEAFTSNLYSKKNIHISEAPRVKVIAEKFAKFRKDNVELRKLEEKIVCLEYDVFTSDYRYSKPSQKMKAYFSVKPIDMCDKENVKMLPASVKNKFNISEEDLNKLNEKEVEIIDAKISENKSYLDDLKKVLKRNQAIYAKKQKSTLDLMSLYEMAKRETPVLDEDFSNTNLLSKAELEAIKDLVTRKCASSIHGISRRTVKSNVKKNDNINVISQSIFAELHRNV</sequence>